<dbReference type="InterPro" id="IPR000524">
    <property type="entry name" value="Tscrpt_reg_HTH_GntR"/>
</dbReference>
<evidence type="ECO:0000256" key="3">
    <source>
        <dbReference type="ARBA" id="ARBA00023163"/>
    </source>
</evidence>
<keyword evidence="2" id="KW-0238">DNA-binding</keyword>
<name>A0A246J8J2_9BURK</name>
<dbReference type="EMBL" id="NIOF01000006">
    <property type="protein sequence ID" value="OWQ88853.1"/>
    <property type="molecule type" value="Genomic_DNA"/>
</dbReference>
<accession>A0A246J8J2</accession>
<keyword evidence="1" id="KW-0805">Transcription regulation</keyword>
<dbReference type="Proteomes" id="UP000197468">
    <property type="component" value="Unassembled WGS sequence"/>
</dbReference>
<evidence type="ECO:0000313" key="5">
    <source>
        <dbReference type="EMBL" id="OWQ88853.1"/>
    </source>
</evidence>
<protein>
    <recommendedName>
        <fullName evidence="4">HTH gntR-type domain-containing protein</fullName>
    </recommendedName>
</protein>
<organism evidence="5 6">
    <name type="scientific">Roseateles aquatilis</name>
    <dbReference type="NCBI Taxonomy" id="431061"/>
    <lineage>
        <taxon>Bacteria</taxon>
        <taxon>Pseudomonadati</taxon>
        <taxon>Pseudomonadota</taxon>
        <taxon>Betaproteobacteria</taxon>
        <taxon>Burkholderiales</taxon>
        <taxon>Sphaerotilaceae</taxon>
        <taxon>Roseateles</taxon>
    </lineage>
</organism>
<dbReference type="InterPro" id="IPR036388">
    <property type="entry name" value="WH-like_DNA-bd_sf"/>
</dbReference>
<evidence type="ECO:0000259" key="4">
    <source>
        <dbReference type="PROSITE" id="PS50949"/>
    </source>
</evidence>
<sequence>MSDERIEAGARDAEAGPRFTVAEASLEPIYMQLASQVKRHVASGMLAPGDELPSVRRLANDLGVSKMTISKAFQLLESQGCLVRRRGRPLVVSDGVPRRAGPAVELLRPTLERAAQEASELGLTPEQALQLFGNVLSAADTRRTVKSKMPAAMPAA</sequence>
<evidence type="ECO:0000256" key="1">
    <source>
        <dbReference type="ARBA" id="ARBA00023015"/>
    </source>
</evidence>
<dbReference type="PRINTS" id="PR00035">
    <property type="entry name" value="HTHGNTR"/>
</dbReference>
<dbReference type="PROSITE" id="PS50949">
    <property type="entry name" value="HTH_GNTR"/>
    <property type="match status" value="1"/>
</dbReference>
<dbReference type="GO" id="GO:0003700">
    <property type="term" value="F:DNA-binding transcription factor activity"/>
    <property type="evidence" value="ECO:0007669"/>
    <property type="project" value="InterPro"/>
</dbReference>
<reference evidence="5 6" key="1">
    <citation type="journal article" date="2008" name="Int. J. Syst. Evol. Microbiol.">
        <title>Description of Roseateles aquatilis sp. nov. and Roseateles terrae sp. nov., in the class Betaproteobacteria, and emended description of the genus Roseateles.</title>
        <authorList>
            <person name="Gomila M."/>
            <person name="Bowien B."/>
            <person name="Falsen E."/>
            <person name="Moore E.R."/>
            <person name="Lalucat J."/>
        </authorList>
    </citation>
    <scope>NUCLEOTIDE SEQUENCE [LARGE SCALE GENOMIC DNA]</scope>
    <source>
        <strain evidence="5 6">CCUG 48205</strain>
    </source>
</reference>
<dbReference type="CDD" id="cd07377">
    <property type="entry name" value="WHTH_GntR"/>
    <property type="match status" value="1"/>
</dbReference>
<dbReference type="PANTHER" id="PTHR38445">
    <property type="entry name" value="HTH-TYPE TRANSCRIPTIONAL REPRESSOR YTRA"/>
    <property type="match status" value="1"/>
</dbReference>
<dbReference type="RefSeq" id="WP_088385740.1">
    <property type="nucleotide sequence ID" value="NZ_NIOF01000006.1"/>
</dbReference>
<dbReference type="OrthoDB" id="5296437at2"/>
<dbReference type="GO" id="GO:0003677">
    <property type="term" value="F:DNA binding"/>
    <property type="evidence" value="ECO:0007669"/>
    <property type="project" value="UniProtKB-KW"/>
</dbReference>
<evidence type="ECO:0000313" key="6">
    <source>
        <dbReference type="Proteomes" id="UP000197468"/>
    </source>
</evidence>
<dbReference type="AlphaFoldDB" id="A0A246J8J2"/>
<gene>
    <name evidence="5" type="ORF">CDN99_15370</name>
</gene>
<feature type="domain" description="HTH gntR-type" evidence="4">
    <location>
        <begin position="27"/>
        <end position="95"/>
    </location>
</feature>
<keyword evidence="3" id="KW-0804">Transcription</keyword>
<dbReference type="PANTHER" id="PTHR38445:SF7">
    <property type="entry name" value="GNTR-FAMILY TRANSCRIPTIONAL REGULATOR"/>
    <property type="match status" value="1"/>
</dbReference>
<dbReference type="SUPFAM" id="SSF46785">
    <property type="entry name" value="Winged helix' DNA-binding domain"/>
    <property type="match status" value="1"/>
</dbReference>
<dbReference type="Gene3D" id="1.10.10.10">
    <property type="entry name" value="Winged helix-like DNA-binding domain superfamily/Winged helix DNA-binding domain"/>
    <property type="match status" value="1"/>
</dbReference>
<keyword evidence="6" id="KW-1185">Reference proteome</keyword>
<dbReference type="InterPro" id="IPR036390">
    <property type="entry name" value="WH_DNA-bd_sf"/>
</dbReference>
<evidence type="ECO:0000256" key="2">
    <source>
        <dbReference type="ARBA" id="ARBA00023125"/>
    </source>
</evidence>
<dbReference type="Pfam" id="PF00392">
    <property type="entry name" value="GntR"/>
    <property type="match status" value="1"/>
</dbReference>
<comment type="caution">
    <text evidence="5">The sequence shown here is derived from an EMBL/GenBank/DDBJ whole genome shotgun (WGS) entry which is preliminary data.</text>
</comment>
<proteinExistence type="predicted"/>
<dbReference type="SMART" id="SM00345">
    <property type="entry name" value="HTH_GNTR"/>
    <property type="match status" value="1"/>
</dbReference>